<organism evidence="1 2">
    <name type="scientific">Aestuariibaculum lutulentum</name>
    <dbReference type="NCBI Taxonomy" id="2920935"/>
    <lineage>
        <taxon>Bacteria</taxon>
        <taxon>Pseudomonadati</taxon>
        <taxon>Bacteroidota</taxon>
        <taxon>Flavobacteriia</taxon>
        <taxon>Flavobacteriales</taxon>
        <taxon>Flavobacteriaceae</taxon>
    </lineage>
</organism>
<dbReference type="Proteomes" id="UP001156141">
    <property type="component" value="Unassembled WGS sequence"/>
</dbReference>
<proteinExistence type="predicted"/>
<evidence type="ECO:0000313" key="2">
    <source>
        <dbReference type="Proteomes" id="UP001156141"/>
    </source>
</evidence>
<accession>A0ABS9RL06</accession>
<protein>
    <submittedName>
        <fullName evidence="1">Uncharacterized protein</fullName>
    </submittedName>
</protein>
<gene>
    <name evidence="1" type="ORF">MKW35_13540</name>
</gene>
<reference evidence="1" key="1">
    <citation type="submission" date="2022-02" db="EMBL/GenBank/DDBJ databases">
        <title>Aestuariibaculum sp., a marine bacterium isolated from sediment in Guangxi.</title>
        <authorList>
            <person name="Ying J."/>
        </authorList>
    </citation>
    <scope>NUCLEOTIDE SEQUENCE</scope>
    <source>
        <strain evidence="1">L182</strain>
    </source>
</reference>
<name>A0ABS9RL06_9FLAO</name>
<dbReference type="EMBL" id="JAKVQD010000006">
    <property type="protein sequence ID" value="MCH4553644.1"/>
    <property type="molecule type" value="Genomic_DNA"/>
</dbReference>
<evidence type="ECO:0000313" key="1">
    <source>
        <dbReference type="EMBL" id="MCH4553644.1"/>
    </source>
</evidence>
<sequence>MINGLNEDLQKSSYSQIKSMFGDYQDLKFESLKIYPKNGESFDIYRFKGAFEKNKEVEVRAVLNKQGKLSGFFIKPWNDNL</sequence>
<keyword evidence="2" id="KW-1185">Reference proteome</keyword>
<comment type="caution">
    <text evidence="1">The sequence shown here is derived from an EMBL/GenBank/DDBJ whole genome shotgun (WGS) entry which is preliminary data.</text>
</comment>
<dbReference type="RefSeq" id="WP_240574726.1">
    <property type="nucleotide sequence ID" value="NZ_CP136709.1"/>
</dbReference>